<evidence type="ECO:0000313" key="2">
    <source>
        <dbReference type="EMBL" id="TBH15884.1"/>
    </source>
</evidence>
<feature type="transmembrane region" description="Helical" evidence="1">
    <location>
        <begin position="178"/>
        <end position="198"/>
    </location>
</feature>
<sequence>MPSYLRGSVVFWQLWSEFLLEWNLTRRYWFDTLAGLLASVLFFYSMVLGLENLTPEGLASLGLDLGPLLLVFAAFNLVVGTFQSIAYSVQSEAALGTLEHLGLARGGLLRQLLLRALVRGLQGITTSALVLLPLALLLGVRLAPAPWWPLSLLLLYLAALGFALGMGALALHFKQVEGFFTIVQFLFLPYFFSLVRFAPWMTPLPFAPGTQLLKLALTGEGASPGLLLLAFVQALLFLGAGLFAMAWVYAGVRRRGLLGRY</sequence>
<feature type="transmembrane region" description="Helical" evidence="1">
    <location>
        <begin position="28"/>
        <end position="48"/>
    </location>
</feature>
<evidence type="ECO:0000313" key="3">
    <source>
        <dbReference type="Proteomes" id="UP000292858"/>
    </source>
</evidence>
<keyword evidence="3" id="KW-1185">Reference proteome</keyword>
<organism evidence="2 3">
    <name type="scientific">Thermus thermamylovorans</name>
    <dbReference type="NCBI Taxonomy" id="2509362"/>
    <lineage>
        <taxon>Bacteria</taxon>
        <taxon>Thermotogati</taxon>
        <taxon>Deinococcota</taxon>
        <taxon>Deinococci</taxon>
        <taxon>Thermales</taxon>
        <taxon>Thermaceae</taxon>
        <taxon>Thermus</taxon>
    </lineage>
</organism>
<comment type="caution">
    <text evidence="2">The sequence shown here is derived from an EMBL/GenBank/DDBJ whole genome shotgun (WGS) entry which is preliminary data.</text>
</comment>
<feature type="transmembrane region" description="Helical" evidence="1">
    <location>
        <begin position="146"/>
        <end position="171"/>
    </location>
</feature>
<keyword evidence="1" id="KW-0472">Membrane</keyword>
<gene>
    <name evidence="2" type="ORF">ETP66_10875</name>
</gene>
<feature type="transmembrane region" description="Helical" evidence="1">
    <location>
        <begin position="226"/>
        <end position="250"/>
    </location>
</feature>
<dbReference type="Proteomes" id="UP000292858">
    <property type="component" value="Unassembled WGS sequence"/>
</dbReference>
<name>A0A4Q9AXJ8_9DEIN</name>
<dbReference type="OrthoDB" id="32155at2"/>
<feature type="transmembrane region" description="Helical" evidence="1">
    <location>
        <begin position="120"/>
        <end position="140"/>
    </location>
</feature>
<protein>
    <submittedName>
        <fullName evidence="2">ABC transporter</fullName>
    </submittedName>
</protein>
<accession>A0A4Q9AXJ8</accession>
<dbReference type="EMBL" id="SIJL01000022">
    <property type="protein sequence ID" value="TBH15884.1"/>
    <property type="molecule type" value="Genomic_DNA"/>
</dbReference>
<proteinExistence type="predicted"/>
<feature type="transmembrane region" description="Helical" evidence="1">
    <location>
        <begin position="68"/>
        <end position="89"/>
    </location>
</feature>
<evidence type="ECO:0000256" key="1">
    <source>
        <dbReference type="SAM" id="Phobius"/>
    </source>
</evidence>
<keyword evidence="1" id="KW-1133">Transmembrane helix</keyword>
<reference evidence="2 3" key="1">
    <citation type="submission" date="2019-02" db="EMBL/GenBank/DDBJ databases">
        <title>Thermus sp. a novel from hot spring.</title>
        <authorList>
            <person name="Zhao Z."/>
        </authorList>
    </citation>
    <scope>NUCLEOTIDE SEQUENCE [LARGE SCALE GENOMIC DNA]</scope>
    <source>
        <strain evidence="2 3">CFH 72773T</strain>
    </source>
</reference>
<keyword evidence="1" id="KW-0812">Transmembrane</keyword>
<dbReference type="AlphaFoldDB" id="A0A4Q9AXJ8"/>